<comment type="caution">
    <text evidence="1">The sequence shown here is derived from an EMBL/GenBank/DDBJ whole genome shotgun (WGS) entry which is preliminary data.</text>
</comment>
<dbReference type="GO" id="GO:0006281">
    <property type="term" value="P:DNA repair"/>
    <property type="evidence" value="ECO:0007669"/>
    <property type="project" value="InterPro"/>
</dbReference>
<dbReference type="RefSeq" id="WP_021708302.1">
    <property type="nucleotide sequence ID" value="NZ_BAOB01000171.1"/>
</dbReference>
<dbReference type="eggNOG" id="COG1515">
    <property type="taxonomic scope" value="Bacteria"/>
</dbReference>
<dbReference type="GO" id="GO:0004519">
    <property type="term" value="F:endonuclease activity"/>
    <property type="evidence" value="ECO:0007669"/>
    <property type="project" value="InterPro"/>
</dbReference>
<accession>U3AMJ4</accession>
<dbReference type="InterPro" id="IPR007581">
    <property type="entry name" value="Endonuclease-V"/>
</dbReference>
<dbReference type="AlphaFoldDB" id="U3AMJ4"/>
<dbReference type="Gene3D" id="3.30.2170.10">
    <property type="entry name" value="archaeoglobus fulgidus dsm 4304 superfamily"/>
    <property type="match status" value="1"/>
</dbReference>
<evidence type="ECO:0008006" key="3">
    <source>
        <dbReference type="Google" id="ProtNLM"/>
    </source>
</evidence>
<dbReference type="STRING" id="1219077.VAZ01S_012_00010"/>
<reference evidence="1 2" key="1">
    <citation type="submission" date="2013-09" db="EMBL/GenBank/DDBJ databases">
        <title>Whole genome shotgun sequence of Vibrio azureus NBRC 104587.</title>
        <authorList>
            <person name="Isaki S."/>
            <person name="Hosoyama A."/>
            <person name="Numata M."/>
            <person name="Hashimoto M."/>
            <person name="Hosoyama Y."/>
            <person name="Tsuchikane K."/>
            <person name="Noguchi M."/>
            <person name="Hirakata S."/>
            <person name="Ichikawa N."/>
            <person name="Ohji S."/>
            <person name="Yamazoe A."/>
            <person name="Fujita N."/>
        </authorList>
    </citation>
    <scope>NUCLEOTIDE SEQUENCE [LARGE SCALE GENOMIC DNA]</scope>
    <source>
        <strain evidence="1 2">NBRC 104587</strain>
    </source>
</reference>
<name>U3AMJ4_9VIBR</name>
<gene>
    <name evidence="1" type="ORF">VAZ01S_012_00010</name>
</gene>
<dbReference type="Proteomes" id="UP000016567">
    <property type="component" value="Unassembled WGS sequence"/>
</dbReference>
<evidence type="ECO:0000313" key="2">
    <source>
        <dbReference type="Proteomes" id="UP000016567"/>
    </source>
</evidence>
<dbReference type="EMBL" id="BATL01000012">
    <property type="protein sequence ID" value="GAD74522.1"/>
    <property type="molecule type" value="Genomic_DNA"/>
</dbReference>
<protein>
    <recommendedName>
        <fullName evidence="3">Endonuclease V</fullName>
    </recommendedName>
</protein>
<proteinExistence type="predicted"/>
<organism evidence="1 2">
    <name type="scientific">Vibrio azureus NBRC 104587</name>
    <dbReference type="NCBI Taxonomy" id="1219077"/>
    <lineage>
        <taxon>Bacteria</taxon>
        <taxon>Pseudomonadati</taxon>
        <taxon>Pseudomonadota</taxon>
        <taxon>Gammaproteobacteria</taxon>
        <taxon>Vibrionales</taxon>
        <taxon>Vibrionaceae</taxon>
        <taxon>Vibrio</taxon>
    </lineage>
</organism>
<dbReference type="Pfam" id="PF04493">
    <property type="entry name" value="Endonuclease_5"/>
    <property type="match status" value="1"/>
</dbReference>
<evidence type="ECO:0000313" key="1">
    <source>
        <dbReference type="EMBL" id="GAD74522.1"/>
    </source>
</evidence>
<keyword evidence="2" id="KW-1185">Reference proteome</keyword>
<dbReference type="OrthoDB" id="2593273at2"/>
<sequence length="193" mass="21465">MYLAIDAQYDEAARTGKIAGILFENAHSLKPVSVHITDVTNVQDYEFGSFYKRELPCIEKLIKAHRLTPSVVIVDGFVDIASKPCLGAKVYDSFAGQFAVIGVAKSAHHQVEMSSCVTRGDSKKPIYVTSIGIEPDDARRFILDCSGKHRIPTMLKLADSFCRMDLDEGVYHVEKMVRGNLSHFEKVSFHQGL</sequence>